<feature type="domain" description="N-acetyltransferase" evidence="2">
    <location>
        <begin position="69"/>
        <end position="178"/>
    </location>
</feature>
<feature type="compositionally biased region" description="Acidic residues" evidence="1">
    <location>
        <begin position="1"/>
        <end position="10"/>
    </location>
</feature>
<dbReference type="EMBL" id="CAJNOE010001092">
    <property type="protein sequence ID" value="CAF1385944.1"/>
    <property type="molecule type" value="Genomic_DNA"/>
</dbReference>
<dbReference type="EMBL" id="CAJNOE010001092">
    <property type="protein sequence ID" value="CAF1385926.1"/>
    <property type="molecule type" value="Genomic_DNA"/>
</dbReference>
<accession>A0A815JXU9</accession>
<feature type="region of interest" description="Disordered" evidence="1">
    <location>
        <begin position="1"/>
        <end position="20"/>
    </location>
</feature>
<dbReference type="InterPro" id="IPR016181">
    <property type="entry name" value="Acyl_CoA_acyltransferase"/>
</dbReference>
<dbReference type="Proteomes" id="UP000663860">
    <property type="component" value="Unassembled WGS sequence"/>
</dbReference>
<organism evidence="3 5">
    <name type="scientific">Adineta steineri</name>
    <dbReference type="NCBI Taxonomy" id="433720"/>
    <lineage>
        <taxon>Eukaryota</taxon>
        <taxon>Metazoa</taxon>
        <taxon>Spiralia</taxon>
        <taxon>Gnathifera</taxon>
        <taxon>Rotifera</taxon>
        <taxon>Eurotatoria</taxon>
        <taxon>Bdelloidea</taxon>
        <taxon>Adinetida</taxon>
        <taxon>Adinetidae</taxon>
        <taxon>Adineta</taxon>
    </lineage>
</organism>
<evidence type="ECO:0000259" key="2">
    <source>
        <dbReference type="Pfam" id="PF13302"/>
    </source>
</evidence>
<proteinExistence type="predicted"/>
<reference evidence="3" key="1">
    <citation type="submission" date="2021-02" db="EMBL/GenBank/DDBJ databases">
        <authorList>
            <person name="Nowell W R."/>
        </authorList>
    </citation>
    <scope>NUCLEOTIDE SEQUENCE</scope>
</reference>
<name>A0A815JXU9_9BILA</name>
<dbReference type="Pfam" id="PF13302">
    <property type="entry name" value="Acetyltransf_3"/>
    <property type="match status" value="1"/>
</dbReference>
<dbReference type="Gene3D" id="3.40.630.30">
    <property type="match status" value="1"/>
</dbReference>
<evidence type="ECO:0000313" key="5">
    <source>
        <dbReference type="Proteomes" id="UP000663860"/>
    </source>
</evidence>
<evidence type="ECO:0000313" key="3">
    <source>
        <dbReference type="EMBL" id="CAF1385926.1"/>
    </source>
</evidence>
<evidence type="ECO:0000256" key="1">
    <source>
        <dbReference type="SAM" id="MobiDB-lite"/>
    </source>
</evidence>
<gene>
    <name evidence="3" type="ORF">IZO911_LOCUS38679</name>
    <name evidence="4" type="ORF">IZO911_LOCUS38680</name>
</gene>
<dbReference type="InterPro" id="IPR051908">
    <property type="entry name" value="Ribosomal_N-acetyltransferase"/>
</dbReference>
<dbReference type="SUPFAM" id="SSF55729">
    <property type="entry name" value="Acyl-CoA N-acyltransferases (Nat)"/>
    <property type="match status" value="1"/>
</dbReference>
<dbReference type="GO" id="GO:0008999">
    <property type="term" value="F:protein-N-terminal-alanine acetyltransferase activity"/>
    <property type="evidence" value="ECO:0007669"/>
    <property type="project" value="TreeGrafter"/>
</dbReference>
<dbReference type="AlphaFoldDB" id="A0A815JXU9"/>
<dbReference type="PANTHER" id="PTHR43441:SF2">
    <property type="entry name" value="FAMILY ACETYLTRANSFERASE, PUTATIVE (AFU_ORTHOLOGUE AFUA_7G00850)-RELATED"/>
    <property type="match status" value="1"/>
</dbReference>
<evidence type="ECO:0000313" key="4">
    <source>
        <dbReference type="EMBL" id="CAF1385944.1"/>
    </source>
</evidence>
<protein>
    <recommendedName>
        <fullName evidence="2">N-acetyltransferase domain-containing protein</fullName>
    </recommendedName>
</protein>
<dbReference type="GO" id="GO:1990189">
    <property type="term" value="F:protein N-terminal-serine acetyltransferase activity"/>
    <property type="evidence" value="ECO:0007669"/>
    <property type="project" value="TreeGrafter"/>
</dbReference>
<dbReference type="PANTHER" id="PTHR43441">
    <property type="entry name" value="RIBOSOMAL-PROTEIN-SERINE ACETYLTRANSFERASE"/>
    <property type="match status" value="1"/>
</dbReference>
<dbReference type="InterPro" id="IPR000182">
    <property type="entry name" value="GNAT_dom"/>
</dbReference>
<comment type="caution">
    <text evidence="3">The sequence shown here is derived from an EMBL/GenBank/DDBJ whole genome shotgun (WGS) entry which is preliminary data.</text>
</comment>
<sequence>MSADTDDDLGDVVSNWSPRDHPLSNPQYHVLQGRYCRLELLNSKTNDNVIQQLYDVFKPIEKLHFKYTKFGPFKNIDEFKEYVRVKEQPISNTVLYTIFANAIAVGFISYVCITPNQGTIEIGTVSFSQQLVRTRQATESIFLLMQHAFDILGYRRVEWSCNTLNAKSRAAAIRLGFQYEGTWLKADISKGHSRDNAWFSIIDDEWPYIKQELERWLNPNNFDTNGEQLTKLNGKQVNPRHSKIIEIK</sequence>